<comment type="caution">
    <text evidence="2">The sequence shown here is derived from an EMBL/GenBank/DDBJ whole genome shotgun (WGS) entry which is preliminary data.</text>
</comment>
<dbReference type="RefSeq" id="WP_036112016.1">
    <property type="nucleotide sequence ID" value="NZ_JAJA02000003.1"/>
</dbReference>
<organism evidence="2 3">
    <name type="scientific">Lysobacter capsici AZ78</name>
    <dbReference type="NCBI Taxonomy" id="1444315"/>
    <lineage>
        <taxon>Bacteria</taxon>
        <taxon>Pseudomonadati</taxon>
        <taxon>Pseudomonadota</taxon>
        <taxon>Gammaproteobacteria</taxon>
        <taxon>Lysobacterales</taxon>
        <taxon>Lysobacteraceae</taxon>
        <taxon>Lysobacter</taxon>
    </lineage>
</organism>
<keyword evidence="1" id="KW-1133">Transmembrane helix</keyword>
<keyword evidence="1" id="KW-0812">Transmembrane</keyword>
<sequence>MGFHIGLTAALIAAILLGLDVYTTWAIWREPDLTGAQKAVQSAFVWLLPLLGAIVCLNVVRAMNREPVARSNFTPSE</sequence>
<dbReference type="Proteomes" id="UP000023435">
    <property type="component" value="Unassembled WGS sequence"/>
</dbReference>
<evidence type="ECO:0000256" key="1">
    <source>
        <dbReference type="SAM" id="Phobius"/>
    </source>
</evidence>
<keyword evidence="3" id="KW-1185">Reference proteome</keyword>
<reference evidence="2 3" key="1">
    <citation type="journal article" date="2014" name="Genome Announc.">
        <title>Draft Genome Sequence of Lysobacter capsici AZ78, a Bacterium Antagonistic to Plant-Pathogenic Oomycetes.</title>
        <authorList>
            <person name="Puopolo G."/>
            <person name="Sonego P."/>
            <person name="Engelen K."/>
            <person name="Pertot I."/>
        </authorList>
    </citation>
    <scope>NUCLEOTIDE SEQUENCE [LARGE SCALE GENOMIC DNA]</scope>
    <source>
        <strain evidence="2 3">AZ78</strain>
    </source>
</reference>
<dbReference type="OrthoDB" id="6025517at2"/>
<protein>
    <submittedName>
        <fullName evidence="2">Uncharacterized protein</fullName>
    </submittedName>
</protein>
<name>A0A125TZU5_9GAMM</name>
<gene>
    <name evidence="2" type="ORF">AZ78_5312</name>
</gene>
<feature type="transmembrane region" description="Helical" evidence="1">
    <location>
        <begin position="40"/>
        <end position="60"/>
    </location>
</feature>
<keyword evidence="1" id="KW-0472">Membrane</keyword>
<feature type="transmembrane region" description="Helical" evidence="1">
    <location>
        <begin position="7"/>
        <end position="28"/>
    </location>
</feature>
<accession>A0A125TZU5</accession>
<evidence type="ECO:0000313" key="2">
    <source>
        <dbReference type="EMBL" id="KWS02179.1"/>
    </source>
</evidence>
<dbReference type="GeneID" id="97904222"/>
<dbReference type="EMBL" id="JAJA02000003">
    <property type="protein sequence ID" value="KWS02179.1"/>
    <property type="molecule type" value="Genomic_DNA"/>
</dbReference>
<dbReference type="AlphaFoldDB" id="A0A125TZU5"/>
<proteinExistence type="predicted"/>
<evidence type="ECO:0000313" key="3">
    <source>
        <dbReference type="Proteomes" id="UP000023435"/>
    </source>
</evidence>